<dbReference type="STRING" id="1448308.A0A2T2P0U4"/>
<protein>
    <submittedName>
        <fullName evidence="2">Uncharacterized protein</fullName>
    </submittedName>
</protein>
<feature type="compositionally biased region" description="Low complexity" evidence="1">
    <location>
        <begin position="210"/>
        <end position="232"/>
    </location>
</feature>
<feature type="compositionally biased region" description="Polar residues" evidence="1">
    <location>
        <begin position="261"/>
        <end position="290"/>
    </location>
</feature>
<reference evidence="2 3" key="1">
    <citation type="journal article" date="2018" name="Front. Microbiol.">
        <title>Genome-Wide Analysis of Corynespora cassiicola Leaf Fall Disease Putative Effectors.</title>
        <authorList>
            <person name="Lopez D."/>
            <person name="Ribeiro S."/>
            <person name="Label P."/>
            <person name="Fumanal B."/>
            <person name="Venisse J.S."/>
            <person name="Kohler A."/>
            <person name="de Oliveira R.R."/>
            <person name="Labutti K."/>
            <person name="Lipzen A."/>
            <person name="Lail K."/>
            <person name="Bauer D."/>
            <person name="Ohm R.A."/>
            <person name="Barry K.W."/>
            <person name="Spatafora J."/>
            <person name="Grigoriev I.V."/>
            <person name="Martin F.M."/>
            <person name="Pujade-Renaud V."/>
        </authorList>
    </citation>
    <scope>NUCLEOTIDE SEQUENCE [LARGE SCALE GENOMIC DNA]</scope>
    <source>
        <strain evidence="2 3">Philippines</strain>
    </source>
</reference>
<accession>A0A2T2P0U4</accession>
<keyword evidence="3" id="KW-1185">Reference proteome</keyword>
<feature type="compositionally biased region" description="Low complexity" evidence="1">
    <location>
        <begin position="383"/>
        <end position="398"/>
    </location>
</feature>
<evidence type="ECO:0000313" key="3">
    <source>
        <dbReference type="Proteomes" id="UP000240883"/>
    </source>
</evidence>
<dbReference type="Proteomes" id="UP000240883">
    <property type="component" value="Unassembled WGS sequence"/>
</dbReference>
<feature type="compositionally biased region" description="Polar residues" evidence="1">
    <location>
        <begin position="195"/>
        <end position="204"/>
    </location>
</feature>
<dbReference type="AlphaFoldDB" id="A0A2T2P0U4"/>
<feature type="compositionally biased region" description="Low complexity" evidence="1">
    <location>
        <begin position="447"/>
        <end position="457"/>
    </location>
</feature>
<feature type="region of interest" description="Disordered" evidence="1">
    <location>
        <begin position="517"/>
        <end position="538"/>
    </location>
</feature>
<name>A0A2T2P0U4_CORCC</name>
<dbReference type="EMBL" id="KZ678131">
    <property type="protein sequence ID" value="PSN71263.1"/>
    <property type="molecule type" value="Genomic_DNA"/>
</dbReference>
<proteinExistence type="predicted"/>
<gene>
    <name evidence="2" type="ORF">BS50DRAFT_279319</name>
</gene>
<feature type="compositionally biased region" description="Pro residues" evidence="1">
    <location>
        <begin position="414"/>
        <end position="425"/>
    </location>
</feature>
<sequence>MAFQPSNVESKSPWLAITFGCCASRRDSIDDDHQRGVLPATSESEMRICYDQPQIVPFPRAESIQPRPSTAMSRQVSQWVSNGREFATRASSRASLHTLSRPRRSHSRPRPSIGRPMDFRHFDGVDGSNGIQSMLDDVPMPVRRRRSFRPLELSIYLPDGRLSPLPDFTDDWTVRPVVDLEFPADAVVRERDSRTNSISSNASHLIQRKPVGSGSRRSSVQSQHSVQSRPPSGTLSTLPHLVEEPRSRPVSNLSDRPPLQRANTAHGTLSPNTILSRLPSPNRSRASTAPSRPVSVRRAKVDVDDEIRELNTIIEERRADAYRSTNLSPALINRPPLSPSHHVPALAPTLRMHVRSETLSDIGSAFSVPLAGRQVASPPPGATSTPRSLSRTTTGLTLAPPSRTGTGPLNSNPVTPPTPTIPTPTTPIHRLGAWLKRSLPTTPSSPPFFRTAPTTPAQNISLPTTPFYQCEPAALQRPRTPPSRPSTSGSAGSATLHTRHPSNDTATVTLLSSSASYSTTPTLSSRSASPDHSPPTPARVNILRGEGKTRRVPAPLVLAKEKEFYVEAALGSARSVTSVRSRELKPPQSPNYKLLRGMEVCAPAERGRGAMEVGEVRTPVGVAF</sequence>
<feature type="compositionally biased region" description="Polar residues" evidence="1">
    <location>
        <begin position="403"/>
        <end position="413"/>
    </location>
</feature>
<evidence type="ECO:0000256" key="1">
    <source>
        <dbReference type="SAM" id="MobiDB-lite"/>
    </source>
</evidence>
<feature type="region of interest" description="Disordered" evidence="1">
    <location>
        <begin position="190"/>
        <end position="297"/>
    </location>
</feature>
<feature type="region of interest" description="Disordered" evidence="1">
    <location>
        <begin position="90"/>
        <end position="118"/>
    </location>
</feature>
<feature type="compositionally biased region" description="Low complexity" evidence="1">
    <location>
        <begin position="485"/>
        <end position="495"/>
    </location>
</feature>
<organism evidence="2 3">
    <name type="scientific">Corynespora cassiicola Philippines</name>
    <dbReference type="NCBI Taxonomy" id="1448308"/>
    <lineage>
        <taxon>Eukaryota</taxon>
        <taxon>Fungi</taxon>
        <taxon>Dikarya</taxon>
        <taxon>Ascomycota</taxon>
        <taxon>Pezizomycotina</taxon>
        <taxon>Dothideomycetes</taxon>
        <taxon>Pleosporomycetidae</taxon>
        <taxon>Pleosporales</taxon>
        <taxon>Corynesporascaceae</taxon>
        <taxon>Corynespora</taxon>
    </lineage>
</organism>
<dbReference type="OrthoDB" id="3595619at2759"/>
<feature type="compositionally biased region" description="Polar residues" evidence="1">
    <location>
        <begin position="458"/>
        <end position="467"/>
    </location>
</feature>
<feature type="compositionally biased region" description="Basic residues" evidence="1">
    <location>
        <begin position="100"/>
        <end position="109"/>
    </location>
</feature>
<feature type="region of interest" description="Disordered" evidence="1">
    <location>
        <begin position="371"/>
        <end position="504"/>
    </location>
</feature>
<evidence type="ECO:0000313" key="2">
    <source>
        <dbReference type="EMBL" id="PSN71263.1"/>
    </source>
</evidence>